<dbReference type="InterPro" id="IPR009959">
    <property type="entry name" value="Cyclase_SnoaL-like"/>
</dbReference>
<dbReference type="EMBL" id="BMNG01000020">
    <property type="protein sequence ID" value="GGO57063.1"/>
    <property type="molecule type" value="Genomic_DNA"/>
</dbReference>
<protein>
    <recommendedName>
        <fullName evidence="3">Ester cyclase</fullName>
    </recommendedName>
</protein>
<gene>
    <name evidence="1" type="ORF">GCM10012286_73020</name>
</gene>
<keyword evidence="2" id="KW-1185">Reference proteome</keyword>
<dbReference type="Pfam" id="PF07366">
    <property type="entry name" value="SnoaL"/>
    <property type="match status" value="1"/>
</dbReference>
<sequence>MTTGTTLPTTPPLDHQEAHELYDRWCELWRGDFSHAEDILDPDFVVHQARPDGTDSGATRGPARLLPEIEQTMAVFGDIDLTVDLGPIVDGDLIAGRWTLRARYTGGLPHATAPVGTAISFSGHDILRVSGGKFVAYWTCTDVLSGLAQLGAISGPNGPARD</sequence>
<dbReference type="Gene3D" id="3.10.450.50">
    <property type="match status" value="1"/>
</dbReference>
<comment type="caution">
    <text evidence="1">The sequence shown here is derived from an EMBL/GenBank/DDBJ whole genome shotgun (WGS) entry which is preliminary data.</text>
</comment>
<dbReference type="SUPFAM" id="SSF54427">
    <property type="entry name" value="NTF2-like"/>
    <property type="match status" value="1"/>
</dbReference>
<proteinExistence type="predicted"/>
<reference evidence="2" key="1">
    <citation type="journal article" date="2019" name="Int. J. Syst. Evol. Microbiol.">
        <title>The Global Catalogue of Microorganisms (GCM) 10K type strain sequencing project: providing services to taxonomists for standard genome sequencing and annotation.</title>
        <authorList>
            <consortium name="The Broad Institute Genomics Platform"/>
            <consortium name="The Broad Institute Genome Sequencing Center for Infectious Disease"/>
            <person name="Wu L."/>
            <person name="Ma J."/>
        </authorList>
    </citation>
    <scope>NUCLEOTIDE SEQUENCE [LARGE SCALE GENOMIC DNA]</scope>
    <source>
        <strain evidence="2">CGMCC 4.7349</strain>
    </source>
</reference>
<evidence type="ECO:0000313" key="1">
    <source>
        <dbReference type="EMBL" id="GGO57063.1"/>
    </source>
</evidence>
<accession>A0ABQ2MRV5</accession>
<dbReference type="RefSeq" id="WP_164322307.1">
    <property type="nucleotide sequence ID" value="NZ_BMNG01000020.1"/>
</dbReference>
<name>A0ABQ2MRV5_9ACTN</name>
<dbReference type="InterPro" id="IPR032710">
    <property type="entry name" value="NTF2-like_dom_sf"/>
</dbReference>
<organism evidence="1 2">
    <name type="scientific">Streptomyces lasiicapitis</name>
    <dbReference type="NCBI Taxonomy" id="1923961"/>
    <lineage>
        <taxon>Bacteria</taxon>
        <taxon>Bacillati</taxon>
        <taxon>Actinomycetota</taxon>
        <taxon>Actinomycetes</taxon>
        <taxon>Kitasatosporales</taxon>
        <taxon>Streptomycetaceae</taxon>
        <taxon>Streptomyces</taxon>
    </lineage>
</organism>
<dbReference type="Proteomes" id="UP000656881">
    <property type="component" value="Unassembled WGS sequence"/>
</dbReference>
<evidence type="ECO:0008006" key="3">
    <source>
        <dbReference type="Google" id="ProtNLM"/>
    </source>
</evidence>
<evidence type="ECO:0000313" key="2">
    <source>
        <dbReference type="Proteomes" id="UP000656881"/>
    </source>
</evidence>